<reference evidence="4" key="1">
    <citation type="submission" date="2018-10" db="EMBL/GenBank/DDBJ databases">
        <title>Hidden diversity of soil giant viruses.</title>
        <authorList>
            <person name="Schulz F."/>
            <person name="Alteio L."/>
            <person name="Goudeau D."/>
            <person name="Ryan E.M."/>
            <person name="Malmstrom R.R."/>
            <person name="Blanchard J."/>
            <person name="Woyke T."/>
        </authorList>
    </citation>
    <scope>NUCLEOTIDE SEQUENCE</scope>
    <source>
        <strain evidence="4">FNV1</strain>
    </source>
</reference>
<feature type="domain" description="PNPLA" evidence="3">
    <location>
        <begin position="1"/>
        <end position="67"/>
    </location>
</feature>
<name>A0A3G4ZXX5_9VIRU</name>
<feature type="non-terminal residue" evidence="4">
    <location>
        <position position="1"/>
    </location>
</feature>
<dbReference type="InterPro" id="IPR002641">
    <property type="entry name" value="PNPLA_dom"/>
</dbReference>
<keyword evidence="1" id="KW-0443">Lipid metabolism</keyword>
<evidence type="ECO:0000259" key="3">
    <source>
        <dbReference type="PROSITE" id="PS51635"/>
    </source>
</evidence>
<evidence type="ECO:0000256" key="2">
    <source>
        <dbReference type="PROSITE-ProRule" id="PRU01161"/>
    </source>
</evidence>
<gene>
    <name evidence="4" type="ORF">Faunusvirus48_1</name>
</gene>
<protein>
    <submittedName>
        <fullName evidence="4">Patatin-like phospholipase</fullName>
    </submittedName>
</protein>
<dbReference type="PROSITE" id="PS51635">
    <property type="entry name" value="PNPLA"/>
    <property type="match status" value="1"/>
</dbReference>
<comment type="caution">
    <text evidence="2">Lacks conserved residue(s) required for the propagation of feature annotation.</text>
</comment>
<proteinExistence type="predicted"/>
<dbReference type="SUPFAM" id="SSF52151">
    <property type="entry name" value="FabD/lysophospholipase-like"/>
    <property type="match status" value="1"/>
</dbReference>
<dbReference type="Pfam" id="PF01734">
    <property type="entry name" value="Patatin"/>
    <property type="match status" value="1"/>
</dbReference>
<organism evidence="4">
    <name type="scientific">Faunusvirus sp</name>
    <dbReference type="NCBI Taxonomy" id="2487766"/>
    <lineage>
        <taxon>Viruses</taxon>
        <taxon>Varidnaviria</taxon>
        <taxon>Bamfordvirae</taxon>
        <taxon>Nucleocytoviricota</taxon>
        <taxon>Megaviricetes</taxon>
        <taxon>Imitervirales</taxon>
        <taxon>Mimiviridae</taxon>
    </lineage>
</organism>
<accession>A0A3G4ZXX5</accession>
<feature type="short sequence motif" description="DGA/G" evidence="2">
    <location>
        <begin position="54"/>
        <end position="56"/>
    </location>
</feature>
<dbReference type="EMBL" id="MK072179">
    <property type="protein sequence ID" value="AYV79766.1"/>
    <property type="molecule type" value="Genomic_DNA"/>
</dbReference>
<sequence length="177" mass="20123">KHIIFSTSCISDYTVKYIDHTTYPDMSVLNGLRMSISLPIIFEPVVYNDELFYDGGLLDNYPIQLATNDQSTIGIVITDLNLNEKRAATMAKHVINVFNCIILSTVIKKITEYENITIRIDLTKSPVNVDIMELGISNSTKTDMYTYGYNVAEKYYDTQDIKLLVNGIISKILNIYE</sequence>
<evidence type="ECO:0000256" key="1">
    <source>
        <dbReference type="ARBA" id="ARBA00023098"/>
    </source>
</evidence>
<dbReference type="GO" id="GO:0006629">
    <property type="term" value="P:lipid metabolic process"/>
    <property type="evidence" value="ECO:0007669"/>
    <property type="project" value="UniProtKB-KW"/>
</dbReference>
<dbReference type="InterPro" id="IPR016035">
    <property type="entry name" value="Acyl_Trfase/lysoPLipase"/>
</dbReference>
<dbReference type="Gene3D" id="3.40.1090.10">
    <property type="entry name" value="Cytosolic phospholipase A2 catalytic domain"/>
    <property type="match status" value="1"/>
</dbReference>
<evidence type="ECO:0000313" key="4">
    <source>
        <dbReference type="EMBL" id="AYV79766.1"/>
    </source>
</evidence>